<evidence type="ECO:0000313" key="2">
    <source>
        <dbReference type="Proteomes" id="UP000827892"/>
    </source>
</evidence>
<gene>
    <name evidence="1" type="ORF">L3Y34_019230</name>
</gene>
<dbReference type="EMBL" id="CP090892">
    <property type="protein sequence ID" value="ULU08014.1"/>
    <property type="molecule type" value="Genomic_DNA"/>
</dbReference>
<accession>A0AAE9DMS3</accession>
<dbReference type="AlphaFoldDB" id="A0AAE9DMS3"/>
<proteinExistence type="predicted"/>
<name>A0AAE9DMS3_CAEBR</name>
<evidence type="ECO:0000313" key="1">
    <source>
        <dbReference type="EMBL" id="ULU08014.1"/>
    </source>
</evidence>
<protein>
    <submittedName>
        <fullName evidence="1">Uncharacterized protein</fullName>
    </submittedName>
</protein>
<sequence length="163" mass="18657">MIFEYFINLPFNFPLPQATDSRSTMESALPVQEARPESLLARLLSQPVSPPRPVRRIIVPESDGSRPVRITPVVNNYFPPHDASFNYNEWTKFEINEFLDQLIHDKMLVHAIMCHGITGSALYSCFLHEEMSENFRRTVGYSPGVAMKLRMALGNVHNEFYGV</sequence>
<organism evidence="1 2">
    <name type="scientific">Caenorhabditis briggsae</name>
    <dbReference type="NCBI Taxonomy" id="6238"/>
    <lineage>
        <taxon>Eukaryota</taxon>
        <taxon>Metazoa</taxon>
        <taxon>Ecdysozoa</taxon>
        <taxon>Nematoda</taxon>
        <taxon>Chromadorea</taxon>
        <taxon>Rhabditida</taxon>
        <taxon>Rhabditina</taxon>
        <taxon>Rhabditomorpha</taxon>
        <taxon>Rhabditoidea</taxon>
        <taxon>Rhabditidae</taxon>
        <taxon>Peloderinae</taxon>
        <taxon>Caenorhabditis</taxon>
    </lineage>
</organism>
<dbReference type="Proteomes" id="UP000827892">
    <property type="component" value="Chromosome II"/>
</dbReference>
<reference evidence="1 2" key="1">
    <citation type="submission" date="2022-05" db="EMBL/GenBank/DDBJ databases">
        <title>Chromosome-level reference genomes for two strains of Caenorhabditis briggsae: an improved platform for comparative genomics.</title>
        <authorList>
            <person name="Stevens L."/>
            <person name="Andersen E.C."/>
        </authorList>
    </citation>
    <scope>NUCLEOTIDE SEQUENCE [LARGE SCALE GENOMIC DNA]</scope>
    <source>
        <strain evidence="1">QX1410_ONT</strain>
        <tissue evidence="1">Whole-organism</tissue>
    </source>
</reference>